<keyword evidence="1" id="KW-1185">Reference proteome</keyword>
<protein>
    <submittedName>
        <fullName evidence="2">Uncharacterized protein</fullName>
    </submittedName>
</protein>
<dbReference type="AlphaFoldDB" id="A0A914GWP5"/>
<evidence type="ECO:0000313" key="2">
    <source>
        <dbReference type="WBParaSite" id="Gr19_v10_g11098.t1"/>
    </source>
</evidence>
<evidence type="ECO:0000313" key="1">
    <source>
        <dbReference type="Proteomes" id="UP000887572"/>
    </source>
</evidence>
<sequence>MNGPSGNDTRPSANDTRSVLIAINPLKRRVSFRDMPNTHEYEYASSTSTVAQTPTKLLQKSGQYGAINEQMNHTHVIQHTPFHGRK</sequence>
<reference evidence="2" key="1">
    <citation type="submission" date="2022-11" db="UniProtKB">
        <authorList>
            <consortium name="WormBaseParasite"/>
        </authorList>
    </citation>
    <scope>IDENTIFICATION</scope>
</reference>
<name>A0A914GWP5_GLORO</name>
<accession>A0A914GWP5</accession>
<dbReference type="WBParaSite" id="Gr19_v10_g11098.t1">
    <property type="protein sequence ID" value="Gr19_v10_g11098.t1"/>
    <property type="gene ID" value="Gr19_v10_g11098"/>
</dbReference>
<proteinExistence type="predicted"/>
<organism evidence="1 2">
    <name type="scientific">Globodera rostochiensis</name>
    <name type="common">Golden nematode worm</name>
    <name type="synonym">Heterodera rostochiensis</name>
    <dbReference type="NCBI Taxonomy" id="31243"/>
    <lineage>
        <taxon>Eukaryota</taxon>
        <taxon>Metazoa</taxon>
        <taxon>Ecdysozoa</taxon>
        <taxon>Nematoda</taxon>
        <taxon>Chromadorea</taxon>
        <taxon>Rhabditida</taxon>
        <taxon>Tylenchina</taxon>
        <taxon>Tylenchomorpha</taxon>
        <taxon>Tylenchoidea</taxon>
        <taxon>Heteroderidae</taxon>
        <taxon>Heteroderinae</taxon>
        <taxon>Globodera</taxon>
    </lineage>
</organism>
<dbReference type="Proteomes" id="UP000887572">
    <property type="component" value="Unplaced"/>
</dbReference>